<dbReference type="InterPro" id="IPR051678">
    <property type="entry name" value="AGP_Transferase"/>
</dbReference>
<evidence type="ECO:0000313" key="2">
    <source>
        <dbReference type="EMBL" id="KGO63596.1"/>
    </source>
</evidence>
<feature type="domain" description="Aminoglycoside phosphotransferase" evidence="1">
    <location>
        <begin position="68"/>
        <end position="314"/>
    </location>
</feature>
<comment type="caution">
    <text evidence="2">The sequence shown here is derived from an EMBL/GenBank/DDBJ whole genome shotgun (WGS) entry which is preliminary data.</text>
</comment>
<dbReference type="HOGENOM" id="CLU_028906_3_1_1"/>
<dbReference type="OrthoDB" id="5412996at2759"/>
<dbReference type="InterPro" id="IPR011009">
    <property type="entry name" value="Kinase-like_dom_sf"/>
</dbReference>
<dbReference type="Pfam" id="PF01636">
    <property type="entry name" value="APH"/>
    <property type="match status" value="1"/>
</dbReference>
<dbReference type="SUPFAM" id="SSF56112">
    <property type="entry name" value="Protein kinase-like (PK-like)"/>
    <property type="match status" value="1"/>
</dbReference>
<keyword evidence="2" id="KW-0808">Transferase</keyword>
<dbReference type="Proteomes" id="UP000030104">
    <property type="component" value="Unassembled WGS sequence"/>
</dbReference>
<dbReference type="PhylomeDB" id="A0A0A2K9N6"/>
<dbReference type="InterPro" id="IPR002575">
    <property type="entry name" value="Aminoglycoside_PTrfase"/>
</dbReference>
<evidence type="ECO:0000313" key="3">
    <source>
        <dbReference type="Proteomes" id="UP000030104"/>
    </source>
</evidence>
<protein>
    <submittedName>
        <fullName evidence="2">Aminoglycoside phosphotransferase</fullName>
    </submittedName>
</protein>
<dbReference type="GO" id="GO:0016740">
    <property type="term" value="F:transferase activity"/>
    <property type="evidence" value="ECO:0007669"/>
    <property type="project" value="UniProtKB-KW"/>
</dbReference>
<organism evidence="2 3">
    <name type="scientific">Penicillium italicum</name>
    <name type="common">Blue mold</name>
    <dbReference type="NCBI Taxonomy" id="40296"/>
    <lineage>
        <taxon>Eukaryota</taxon>
        <taxon>Fungi</taxon>
        <taxon>Dikarya</taxon>
        <taxon>Ascomycota</taxon>
        <taxon>Pezizomycotina</taxon>
        <taxon>Eurotiomycetes</taxon>
        <taxon>Eurotiomycetidae</taxon>
        <taxon>Eurotiales</taxon>
        <taxon>Aspergillaceae</taxon>
        <taxon>Penicillium</taxon>
    </lineage>
</organism>
<accession>A0A0A2K9N6</accession>
<proteinExistence type="predicted"/>
<dbReference type="OMA" id="ANFMLQI"/>
<dbReference type="PANTHER" id="PTHR21310:SF37">
    <property type="entry name" value="AMINOGLYCOSIDE PHOSPHOTRANSFERASE DOMAIN-CONTAINING PROTEIN"/>
    <property type="match status" value="1"/>
</dbReference>
<keyword evidence="3" id="KW-1185">Reference proteome</keyword>
<reference evidence="2 3" key="1">
    <citation type="journal article" date="2015" name="Mol. Plant Microbe Interact.">
        <title>Genome, transcriptome, and functional analyses of Penicillium expansum provide new insights into secondary metabolism and pathogenicity.</title>
        <authorList>
            <person name="Ballester A.R."/>
            <person name="Marcet-Houben M."/>
            <person name="Levin E."/>
            <person name="Sela N."/>
            <person name="Selma-Lazaro C."/>
            <person name="Carmona L."/>
            <person name="Wisniewski M."/>
            <person name="Droby S."/>
            <person name="Gonzalez-Candelas L."/>
            <person name="Gabaldon T."/>
        </authorList>
    </citation>
    <scope>NUCLEOTIDE SEQUENCE [LARGE SCALE GENOMIC DNA]</scope>
    <source>
        <strain evidence="2 3">PHI-1</strain>
    </source>
</reference>
<name>A0A0A2K9N6_PENIT</name>
<dbReference type="EMBL" id="JQGA01001632">
    <property type="protein sequence ID" value="KGO63596.1"/>
    <property type="molecule type" value="Genomic_DNA"/>
</dbReference>
<sequence>MNCDECLDILGEVEQEVWASKNTQARKDGTLSAWVSTLLPGQAFCYLDSWCMKGSYNYCQKLWSLDGTAYVLRFPLVSGVSPDYADEKVAMEIEAIDLIRKHTTIPVPKVHAWGLAKSNPLGLGPFILMEFIEGVYLADRFCGEELEILQEDIPDRDVEFVYRQIANFMLQLFAIDLPRVGSLPTPVTGFPAPIRPLTRKVHDIIQTGGVNTFGDRTQGFSATSEYFHHTIHQDQQQVRDQPNAVLVEEKGESDFASLKILESMIPEMVNKDYDQGPFKLICDDFSPTNMIVRSQEDLTIVGVVDFEWVYAGPAQLFASAPWWLLFDRPVDDNWDVVNGEPPKEATRYFKHFEMFKRILDEEEGKLPEPQKEVSKLVAWSEEPGAMWLHMLVSIGFFGSSTFPCFQLQQKVGVNEWEEQMDEILDQEESIELLAKKPGELELYHKELRKVEECKHWLAREALTKEAFILRVKGLLAEGPSEEIEEPSLLDRWVRPWF</sequence>
<dbReference type="PANTHER" id="PTHR21310">
    <property type="entry name" value="AMINOGLYCOSIDE PHOSPHOTRANSFERASE-RELATED-RELATED"/>
    <property type="match status" value="1"/>
</dbReference>
<dbReference type="AlphaFoldDB" id="A0A0A2K9N6"/>
<gene>
    <name evidence="2" type="ORF">PITC_049780</name>
</gene>
<evidence type="ECO:0000259" key="1">
    <source>
        <dbReference type="Pfam" id="PF01636"/>
    </source>
</evidence>